<dbReference type="EMBL" id="CABVJF010000006">
    <property type="protein sequence ID" value="VVP93962.1"/>
    <property type="molecule type" value="Genomic_DNA"/>
</dbReference>
<gene>
    <name evidence="2" type="ORF">PS928_01920</name>
</gene>
<evidence type="ECO:0000313" key="2">
    <source>
        <dbReference type="EMBL" id="VVP93962.1"/>
    </source>
</evidence>
<evidence type="ECO:0000313" key="3">
    <source>
        <dbReference type="Proteomes" id="UP000381378"/>
    </source>
</evidence>
<protein>
    <submittedName>
        <fullName evidence="2">Uncharacterized protein</fullName>
    </submittedName>
</protein>
<dbReference type="AlphaFoldDB" id="A0A5E7T4F5"/>
<name>A0A5E7T4F5_PSEFL</name>
<sequence length="32" mass="3517">MQMLNVPTSSLASQLLQDSALPAPSREHRKPL</sequence>
<evidence type="ECO:0000256" key="1">
    <source>
        <dbReference type="SAM" id="MobiDB-lite"/>
    </source>
</evidence>
<dbReference type="Proteomes" id="UP000381378">
    <property type="component" value="Unassembled WGS sequence"/>
</dbReference>
<proteinExistence type="predicted"/>
<feature type="compositionally biased region" description="Low complexity" evidence="1">
    <location>
        <begin position="9"/>
        <end position="21"/>
    </location>
</feature>
<organism evidence="2 3">
    <name type="scientific">Pseudomonas fluorescens</name>
    <dbReference type="NCBI Taxonomy" id="294"/>
    <lineage>
        <taxon>Bacteria</taxon>
        <taxon>Pseudomonadati</taxon>
        <taxon>Pseudomonadota</taxon>
        <taxon>Gammaproteobacteria</taxon>
        <taxon>Pseudomonadales</taxon>
        <taxon>Pseudomonadaceae</taxon>
        <taxon>Pseudomonas</taxon>
    </lineage>
</organism>
<reference evidence="2 3" key="1">
    <citation type="submission" date="2019-09" db="EMBL/GenBank/DDBJ databases">
        <authorList>
            <person name="Chandra G."/>
            <person name="Truman W A."/>
        </authorList>
    </citation>
    <scope>NUCLEOTIDE SEQUENCE [LARGE SCALE GENOMIC DNA]</scope>
    <source>
        <strain evidence="2">PS928</strain>
    </source>
</reference>
<accession>A0A5E7T4F5</accession>
<feature type="region of interest" description="Disordered" evidence="1">
    <location>
        <begin position="1"/>
        <end position="32"/>
    </location>
</feature>